<proteinExistence type="predicted"/>
<dbReference type="Proteomes" id="UP000239863">
    <property type="component" value="Unassembled WGS sequence"/>
</dbReference>
<dbReference type="NCBIfam" id="NF047358">
    <property type="entry name" value="TenpIN"/>
    <property type="match status" value="1"/>
</dbReference>
<dbReference type="OrthoDB" id="9803917at2"/>
<dbReference type="AlphaFoldDB" id="A0A2S6FUC3"/>
<evidence type="ECO:0000313" key="1">
    <source>
        <dbReference type="EMBL" id="PPK43234.1"/>
    </source>
</evidence>
<name>A0A2S6FUC3_9CLOT</name>
<dbReference type="RefSeq" id="WP_104410878.1">
    <property type="nucleotide sequence ID" value="NZ_PTIS01000032.1"/>
</dbReference>
<evidence type="ECO:0000313" key="2">
    <source>
        <dbReference type="Proteomes" id="UP000239863"/>
    </source>
</evidence>
<dbReference type="EMBL" id="PTIS01000032">
    <property type="protein sequence ID" value="PPK43234.1"/>
    <property type="molecule type" value="Genomic_DNA"/>
</dbReference>
<gene>
    <name evidence="1" type="ORF">BD821_1324</name>
</gene>
<organism evidence="1 2">
    <name type="scientific">Clostridium algidicarnis DSM 15099</name>
    <dbReference type="NCBI Taxonomy" id="1121295"/>
    <lineage>
        <taxon>Bacteria</taxon>
        <taxon>Bacillati</taxon>
        <taxon>Bacillota</taxon>
        <taxon>Clostridia</taxon>
        <taxon>Eubacteriales</taxon>
        <taxon>Clostridiaceae</taxon>
        <taxon>Clostridium</taxon>
    </lineage>
</organism>
<sequence>MIRLDKNPKHLTQSFYDTYKHCNEILSKEKRQYCIALFIIDDIKFAIPFRTHIKHKYCYIFKNSPRSDNSGLDFTKAVVITDDKFVGGDTIIDSKEYSEFINKQAVIANQFEKFINNYKKWTSDPRYYRAEKTIAFSSLQYFHKELGLNN</sequence>
<comment type="caution">
    <text evidence="1">The sequence shown here is derived from an EMBL/GenBank/DDBJ whole genome shotgun (WGS) entry which is preliminary data.</text>
</comment>
<dbReference type="CDD" id="cd17493">
    <property type="entry name" value="toxin_TenpN"/>
    <property type="match status" value="1"/>
</dbReference>
<protein>
    <submittedName>
        <fullName evidence="1">Protein AbiQ</fullName>
    </submittedName>
</protein>
<dbReference type="InterPro" id="IPR049929">
    <property type="entry name" value="TenpN-like"/>
</dbReference>
<accession>A0A2S6FUC3</accession>
<reference evidence="1 2" key="1">
    <citation type="submission" date="2018-02" db="EMBL/GenBank/DDBJ databases">
        <title>Genomic Encyclopedia of Archaeal and Bacterial Type Strains, Phase II (KMG-II): from individual species to whole genera.</title>
        <authorList>
            <person name="Goeker M."/>
        </authorList>
    </citation>
    <scope>NUCLEOTIDE SEQUENCE [LARGE SCALE GENOMIC DNA]</scope>
    <source>
        <strain evidence="1 2">DSM 15099</strain>
    </source>
</reference>